<dbReference type="SMART" id="SM00256">
    <property type="entry name" value="FBOX"/>
    <property type="match status" value="1"/>
</dbReference>
<evidence type="ECO:0000259" key="1">
    <source>
        <dbReference type="PROSITE" id="PS50181"/>
    </source>
</evidence>
<sequence length="436" mass="50940">MDTLLDVGEDTIDTKKVDFITLLPLEISQYILCYLSRSVIDDCRLVSKSWNNFIKNNSKSLPKHQYKKIRISSRSVFKILVEERNKKFRQWNFEKKIISCNINKNSRKRKHTCERDLSKEYTVINKDGLKNVFNENNTTNSSEVLNDTFMYKINSSFWEEFITFLASQSSNESSNILPHSINQVLVKEKKRKDKIPCEKFFERLKKISQNSYIDTLELEEITLKDEMIDKIIESLKKATIGTLSVSFVKLTYCSPLKFLDLFDRLKLNVTQGYSVNWARMASNEHFSINNIIEKLCLNGRKINKRGTLQILDLGLLTDFNNDTIIINFNIKEIKLLLNIFNFLRIDGSSVNLDVLKELIMEWKFENNLTKTIYLSNCPLTNDLNIFPKIIEFCKEIGTSINKNGEMLTLKRNNKSFLTLKTVKHPNFGDQLQIVFH</sequence>
<proteinExistence type="predicted"/>
<dbReference type="Gene3D" id="1.20.1280.50">
    <property type="match status" value="1"/>
</dbReference>
<dbReference type="WBParaSite" id="TCONS_00002119.p1">
    <property type="protein sequence ID" value="TCONS_00002119.p1"/>
    <property type="gene ID" value="XLOC_002018"/>
</dbReference>
<protein>
    <submittedName>
        <fullName evidence="3 4">F-box domain-containing protein</fullName>
    </submittedName>
</protein>
<reference evidence="3" key="1">
    <citation type="submission" date="2015-08" db="UniProtKB">
        <authorList>
            <consortium name="WormBaseParasite"/>
        </authorList>
    </citation>
    <scope>IDENTIFICATION</scope>
</reference>
<dbReference type="PROSITE" id="PS50181">
    <property type="entry name" value="FBOX"/>
    <property type="match status" value="1"/>
</dbReference>
<evidence type="ECO:0000313" key="2">
    <source>
        <dbReference type="Proteomes" id="UP000035681"/>
    </source>
</evidence>
<evidence type="ECO:0000313" key="3">
    <source>
        <dbReference type="WBParaSite" id="SSTP_0001068400.1"/>
    </source>
</evidence>
<dbReference type="Proteomes" id="UP000035681">
    <property type="component" value="Unplaced"/>
</dbReference>
<dbReference type="SUPFAM" id="SSF81383">
    <property type="entry name" value="F-box domain"/>
    <property type="match status" value="1"/>
</dbReference>
<evidence type="ECO:0000313" key="4">
    <source>
        <dbReference type="WBParaSite" id="TCONS_00002119.p1"/>
    </source>
</evidence>
<feature type="domain" description="F-box" evidence="1">
    <location>
        <begin position="17"/>
        <end position="69"/>
    </location>
</feature>
<name>A0A0K0EMJ5_STRER</name>
<accession>A0A0K0EMJ5</accession>
<dbReference type="InterPro" id="IPR036047">
    <property type="entry name" value="F-box-like_dom_sf"/>
</dbReference>
<keyword evidence="2" id="KW-1185">Reference proteome</keyword>
<dbReference type="AlphaFoldDB" id="A0A0K0EMJ5"/>
<dbReference type="Pfam" id="PF00646">
    <property type="entry name" value="F-box"/>
    <property type="match status" value="1"/>
</dbReference>
<dbReference type="InterPro" id="IPR001810">
    <property type="entry name" value="F-box_dom"/>
</dbReference>
<dbReference type="WBParaSite" id="SSTP_0001068400.1">
    <property type="protein sequence ID" value="SSTP_0001068400.1"/>
    <property type="gene ID" value="SSTP_0001068400"/>
</dbReference>
<organism evidence="3">
    <name type="scientific">Strongyloides stercoralis</name>
    <name type="common">Threadworm</name>
    <dbReference type="NCBI Taxonomy" id="6248"/>
    <lineage>
        <taxon>Eukaryota</taxon>
        <taxon>Metazoa</taxon>
        <taxon>Ecdysozoa</taxon>
        <taxon>Nematoda</taxon>
        <taxon>Chromadorea</taxon>
        <taxon>Rhabditida</taxon>
        <taxon>Tylenchina</taxon>
        <taxon>Panagrolaimomorpha</taxon>
        <taxon>Strongyloidoidea</taxon>
        <taxon>Strongyloididae</taxon>
        <taxon>Strongyloides</taxon>
    </lineage>
</organism>